<dbReference type="EMBL" id="FOLX01000001">
    <property type="protein sequence ID" value="SFC73721.1"/>
    <property type="molecule type" value="Genomic_DNA"/>
</dbReference>
<organism evidence="2 3">
    <name type="scientific">Pseudooceanicola nitratireducens</name>
    <dbReference type="NCBI Taxonomy" id="517719"/>
    <lineage>
        <taxon>Bacteria</taxon>
        <taxon>Pseudomonadati</taxon>
        <taxon>Pseudomonadota</taxon>
        <taxon>Alphaproteobacteria</taxon>
        <taxon>Rhodobacterales</taxon>
        <taxon>Paracoccaceae</taxon>
        <taxon>Pseudooceanicola</taxon>
    </lineage>
</organism>
<dbReference type="STRING" id="517719.SAMN05421762_2007"/>
<keyword evidence="1" id="KW-0732">Signal</keyword>
<evidence type="ECO:0000313" key="2">
    <source>
        <dbReference type="EMBL" id="SFC73721.1"/>
    </source>
</evidence>
<dbReference type="RefSeq" id="WP_093453973.1">
    <property type="nucleotide sequence ID" value="NZ_FNZG01000004.1"/>
</dbReference>
<proteinExistence type="predicted"/>
<gene>
    <name evidence="2" type="ORF">SAMN05421762_2007</name>
</gene>
<name>A0A1I1LL13_9RHOB</name>
<dbReference type="AlphaFoldDB" id="A0A1I1LL13"/>
<dbReference type="OrthoDB" id="7841298at2"/>
<sequence length="273" mass="30348">MTARHLIAATFGFVLCAPVAWAQPGAALDRLWAALEIPKALDIMRDEGLDMAEEVAVQYLGNTASDLWVRDITAIYEPETMAQVMRDGFSADLDGTEMEPLLDFFTSERGTQIITLEMTARRAFLDPDTEAAARDLIAAGDADPELLDLVDRFITVNDLVDYNTSGAMNTNVAFLKGLSQSEVFLMTEQEILDQVWNDAEGNRAETEDWLRAFLYTAYSPLDPEDLRAYIAFSESRPGQRLNRALFAGFGEMYNQQYHALGLAVARQLAGQDL</sequence>
<feature type="signal peptide" evidence="1">
    <location>
        <begin position="1"/>
        <end position="22"/>
    </location>
</feature>
<evidence type="ECO:0008006" key="4">
    <source>
        <dbReference type="Google" id="ProtNLM"/>
    </source>
</evidence>
<protein>
    <recommendedName>
        <fullName evidence="4">DUF2059 domain-containing protein</fullName>
    </recommendedName>
</protein>
<accession>A0A1I1LL13</accession>
<evidence type="ECO:0000313" key="3">
    <source>
        <dbReference type="Proteomes" id="UP000231644"/>
    </source>
</evidence>
<keyword evidence="3" id="KW-1185">Reference proteome</keyword>
<dbReference type="Proteomes" id="UP000231644">
    <property type="component" value="Unassembled WGS sequence"/>
</dbReference>
<evidence type="ECO:0000256" key="1">
    <source>
        <dbReference type="SAM" id="SignalP"/>
    </source>
</evidence>
<reference evidence="2 3" key="1">
    <citation type="submission" date="2016-10" db="EMBL/GenBank/DDBJ databases">
        <authorList>
            <person name="de Groot N.N."/>
        </authorList>
    </citation>
    <scope>NUCLEOTIDE SEQUENCE [LARGE SCALE GENOMIC DNA]</scope>
    <source>
        <strain evidence="2 3">DSM 29619</strain>
    </source>
</reference>
<feature type="chain" id="PRO_5014196762" description="DUF2059 domain-containing protein" evidence="1">
    <location>
        <begin position="23"/>
        <end position="273"/>
    </location>
</feature>